<keyword evidence="2" id="KW-1185">Reference proteome</keyword>
<dbReference type="InterPro" id="IPR049804">
    <property type="entry name" value="Choice_anch_L"/>
</dbReference>
<dbReference type="EMBL" id="FQZI01000001">
    <property type="protein sequence ID" value="SHI35767.1"/>
    <property type="molecule type" value="Genomic_DNA"/>
</dbReference>
<proteinExistence type="predicted"/>
<accession>A0A1M6AH72</accession>
<sequence>MNSIGLFCPKTQILTLKPICKMVNFVPLVNPRLTHMKKVIYIFLLCFGSNVFSQSITVDNTTNSPSDLVNLLLGNSCVSVSNIGISSSQSVAYFNNNGSTFPINEGIILRNGEAIFSQGPYTGANMSSVATGGGTDPFLQNLSNNISGQTTAITDLSYLQFDFVPISSAFSFDFLFASNEYGQFQCLSNDIFAFELTNLTTGITTNLAVIPSTITPVSVKTIKNALYNNTCGSSNANLFSVYNVNNPGASTLNMRGHTVVLNASSAVTPNTPYRLKLVIADYGDSDYDSAVFIGAGSFENNLDLGPDRIICSGDTYTLDTNLDTSYTFDWLLNGFSTGQTGPTYTVTQPGTYTVNITKGSCSLTDTVVFNDLAVNSPSDLYVCGNGSASYNFNLTTNNETTLGIDNNVYDVFYYDSIANANSNNPIPSSNLNSYPSPGGETIYIKIFNTQTGQFCDAAYSFNLIVTNPVVAGTNITDSICDNAIGQSYNLANFNPDVLNGQPAGNFTITYYLTQTDAQQGINSIGNSLNIPAGSTSVTVWIRLQNISNSNCFDVTNAIITVNPLPIVTTLNQVIECNNYTLPTIANGTYYTGPNGTGTQLNPGDIIDLSGTYYIFAGPDANGCTNESQFYAHFVDEYVPTLDNCGSFTVPQPDYNIGAFYTAPGGPSGSGTLIPVGTVFTNPSSTTSITQDIYYYADVNGTFCTDRLFVINIHPLPLADDPADVITCDSYILPSLTNGNYYSLPGGPSVSGQVALSAGNSITSTQTIYVYNENAYTDVTGNPGVCITENAVNINIIDTSLFTPQQACGSYTLPAITIGGYFDAPSGGGNPIDPNVPITTSQTVYYYAPTTTIPNCTEANNLNYQITIHPKPEVDTIPNGTHCGEFILPIPTNGSYYMLQGGPTVAGQTAIPAGSIIDLSGSNLNPGTYWIYTNPDANGCDNESSFTIDILPYPVTDEPINRIECNPYSIPTPTNGTVYTAPGGPNGSGTVVTSTQVFTTDNTFYIYNVNTANGCVFDKPFEVYFNGINLPDFQDISVCDTYTLPVLTHQPPEPSNSYSIGYFYNANGVNPVPTGTVFTSANTPVTIYVYAVNSGRFGSTCIEEKSFTITVSDTPVITPQTFDSEECGSYTLPALPTVNYNINYYSSPGGVGLISPANYTYSTPGTYTIYRYATATNNSNCNDEDSFTFTVHPLLDLTLPNGIICVDPITISQGLTTHTVNTGLNPAVFSANWYLNGTLMGTGVSYTATEPGTYDVEFVKLTPDVGANCNYKPTTVTIDKSSKAIAYAHVSGAFEEQIDITVIIEHGFGVYTYQLDNGPIQSSNVFTNVPAGPHTITITDTLNNCGSIPVKAYVLNYPRYFTPNGDGYNETWNIKSLADQPESYIYIYDRFGKFLKQIRPATQGWDGTFNGEPLPSTDYWFQVFYKFNGQDQEFKAHFSLKR</sequence>
<evidence type="ECO:0000313" key="1">
    <source>
        <dbReference type="EMBL" id="SHI35767.1"/>
    </source>
</evidence>
<name>A0A1M6AH72_9FLAO</name>
<protein>
    <submittedName>
        <fullName evidence="1">Gliding motility-associated C-terminal domain-containing protein</fullName>
    </submittedName>
</protein>
<gene>
    <name evidence="1" type="ORF">SAMN05444363_0211</name>
</gene>
<dbReference type="STRING" id="415425.SAMN05444363_0211"/>
<dbReference type="InterPro" id="IPR026341">
    <property type="entry name" value="T9SS_type_B"/>
</dbReference>
<evidence type="ECO:0000313" key="2">
    <source>
        <dbReference type="Proteomes" id="UP000184488"/>
    </source>
</evidence>
<organism evidence="1 2">
    <name type="scientific">Flavobacterium terrae</name>
    <dbReference type="NCBI Taxonomy" id="415425"/>
    <lineage>
        <taxon>Bacteria</taxon>
        <taxon>Pseudomonadati</taxon>
        <taxon>Bacteroidota</taxon>
        <taxon>Flavobacteriia</taxon>
        <taxon>Flavobacteriales</taxon>
        <taxon>Flavobacteriaceae</taxon>
        <taxon>Flavobacterium</taxon>
    </lineage>
</organism>
<reference evidence="2" key="1">
    <citation type="submission" date="2016-11" db="EMBL/GenBank/DDBJ databases">
        <authorList>
            <person name="Varghese N."/>
            <person name="Submissions S."/>
        </authorList>
    </citation>
    <scope>NUCLEOTIDE SEQUENCE [LARGE SCALE GENOMIC DNA]</scope>
    <source>
        <strain evidence="2">DSM 18829</strain>
    </source>
</reference>
<dbReference type="NCBIfam" id="NF038133">
    <property type="entry name" value="choice_anch_L"/>
    <property type="match status" value="1"/>
</dbReference>
<dbReference type="Pfam" id="PF13585">
    <property type="entry name" value="CHU_C"/>
    <property type="match status" value="1"/>
</dbReference>
<dbReference type="NCBIfam" id="TIGR04131">
    <property type="entry name" value="Bac_Flav_CTERM"/>
    <property type="match status" value="1"/>
</dbReference>
<dbReference type="Proteomes" id="UP000184488">
    <property type="component" value="Unassembled WGS sequence"/>
</dbReference>